<keyword evidence="4" id="KW-1185">Reference proteome</keyword>
<dbReference type="Proteomes" id="UP001180489">
    <property type="component" value="Unassembled WGS sequence"/>
</dbReference>
<dbReference type="InterPro" id="IPR012341">
    <property type="entry name" value="6hp_glycosidase-like_sf"/>
</dbReference>
<dbReference type="InterPro" id="IPR032856">
    <property type="entry name" value="GDE_N_bis"/>
</dbReference>
<protein>
    <submittedName>
        <fullName evidence="3">Glycogen debranching N-terminal domain-containing protein</fullName>
    </submittedName>
</protein>
<feature type="region of interest" description="Disordered" evidence="1">
    <location>
        <begin position="1"/>
        <end position="119"/>
    </location>
</feature>
<accession>A0ABU2UR10</accession>
<comment type="caution">
    <text evidence="3">The sequence shown here is derived from an EMBL/GenBank/DDBJ whole genome shotgun (WGS) entry which is preliminary data.</text>
</comment>
<gene>
    <name evidence="3" type="ORF">RM863_26765</name>
</gene>
<proteinExistence type="predicted"/>
<feature type="domain" description="Putative glycogen debranching enzyme N-terminal" evidence="2">
    <location>
        <begin position="143"/>
        <end position="315"/>
    </location>
</feature>
<feature type="compositionally biased region" description="Pro residues" evidence="1">
    <location>
        <begin position="62"/>
        <end position="86"/>
    </location>
</feature>
<name>A0ABU2UR10_9ACTN</name>
<evidence type="ECO:0000313" key="3">
    <source>
        <dbReference type="EMBL" id="MDT0475730.1"/>
    </source>
</evidence>
<evidence type="ECO:0000259" key="2">
    <source>
        <dbReference type="Pfam" id="PF14742"/>
    </source>
</evidence>
<dbReference type="Pfam" id="PF14742">
    <property type="entry name" value="GDE_N_bis"/>
    <property type="match status" value="1"/>
</dbReference>
<dbReference type="EMBL" id="JAVRFF010000033">
    <property type="protein sequence ID" value="MDT0475730.1"/>
    <property type="molecule type" value="Genomic_DNA"/>
</dbReference>
<dbReference type="InterPro" id="IPR008928">
    <property type="entry name" value="6-hairpin_glycosidase_sf"/>
</dbReference>
<dbReference type="RefSeq" id="WP_311636621.1">
    <property type="nucleotide sequence ID" value="NZ_JAVRFF010000033.1"/>
</dbReference>
<sequence>MHQPTSPSADDAPGTGPRTDGSPLSYGRAGDWVPAWSAAHRETGPAASEPSGPSMPPARQAPAPPPPPSAPLPSSPPLSPPVPPSAVPRTPFGAAPRVPTPPTRTTARPPRAAAPAGPVPPPLQPVGLPATHTALICVALPALAISTDQGQLNGQGLEGFYRAGRRTLSRCRLRVAGREPVAVQARMTAADRARFVGTLCTSPHGGPDPDVIVERVRHADGTERITLRSAAPRPLRLPVEVALGTDLADLGAIAAGTQGPELPADVHDSGLRWSGATGAVTVTTDPPPSDMLASAGLLRWEFELPAGASRTLELRARSEATPPLCTVARPASSPFATAQVSGDDPGIQQLLRTSIEDLQALLLRDPAHPADSWLAAGAPWRCGLAPAEALTAARMTLPLGTRLAAGTLRALARAQLGGPEGRSGMIPGPRRDAGTRLPPGCTGTEATLLFPTLLAEAYRWGLPERETAELLPAAERCLSWLLATVDDGTYLCDPQPGGPVRCETQAHAHRAALLGAELLETYDRPGAAELRQWARELRRAFQAEFWIDDPGGGRPAAARMPDGTTVPQLAGSAAHLLDTGLLGGGLRAPGLLDRVQTEQLARLLGGPAMDSGWGLRGLGTKEPGHNPFGHRGGAVRVHETAVAAAGLAAAGYEKEASSLLRGTLAASAAFGHRLPEMYAGEQRGEGSAPLPHPAACRPAATAAAAGVLLTTTLAGIRPDAPAGTVTLRPWHSAPLGEIVLTGLRVAGAPFSVRVSRLGLAMVEEAAEGLQLGM</sequence>
<evidence type="ECO:0000256" key="1">
    <source>
        <dbReference type="SAM" id="MobiDB-lite"/>
    </source>
</evidence>
<dbReference type="SUPFAM" id="SSF48208">
    <property type="entry name" value="Six-hairpin glycosidases"/>
    <property type="match status" value="1"/>
</dbReference>
<organism evidence="3 4">
    <name type="scientific">Streptomyces hintoniae</name>
    <dbReference type="NCBI Taxonomy" id="3075521"/>
    <lineage>
        <taxon>Bacteria</taxon>
        <taxon>Bacillati</taxon>
        <taxon>Actinomycetota</taxon>
        <taxon>Actinomycetes</taxon>
        <taxon>Kitasatosporales</taxon>
        <taxon>Streptomycetaceae</taxon>
        <taxon>Streptomyces</taxon>
    </lineage>
</organism>
<feature type="compositionally biased region" description="Low complexity" evidence="1">
    <location>
        <begin position="87"/>
        <end position="116"/>
    </location>
</feature>
<reference evidence="3" key="1">
    <citation type="submission" date="2024-05" db="EMBL/GenBank/DDBJ databases">
        <title>30 novel species of actinomycetes from the DSMZ collection.</title>
        <authorList>
            <person name="Nouioui I."/>
        </authorList>
    </citation>
    <scope>NUCLEOTIDE SEQUENCE</scope>
    <source>
        <strain evidence="3">DSM 41014</strain>
    </source>
</reference>
<dbReference type="Gene3D" id="1.50.10.10">
    <property type="match status" value="1"/>
</dbReference>
<evidence type="ECO:0000313" key="4">
    <source>
        <dbReference type="Proteomes" id="UP001180489"/>
    </source>
</evidence>